<proteinExistence type="predicted"/>
<accession>A0A0G0N9M6</accession>
<evidence type="ECO:0000313" key="3">
    <source>
        <dbReference type="Proteomes" id="UP000034181"/>
    </source>
</evidence>
<protein>
    <recommendedName>
        <fullName evidence="1">Peptidase C39-like domain-containing protein</fullName>
    </recommendedName>
</protein>
<feature type="non-terminal residue" evidence="2">
    <location>
        <position position="1"/>
    </location>
</feature>
<dbReference type="Gene3D" id="3.90.70.10">
    <property type="entry name" value="Cysteine proteinases"/>
    <property type="match status" value="1"/>
</dbReference>
<dbReference type="SUPFAM" id="SSF54001">
    <property type="entry name" value="Cysteine proteinases"/>
    <property type="match status" value="1"/>
</dbReference>
<reference evidence="2 3" key="1">
    <citation type="journal article" date="2015" name="Nature">
        <title>rRNA introns, odd ribosomes, and small enigmatic genomes across a large radiation of phyla.</title>
        <authorList>
            <person name="Brown C.T."/>
            <person name="Hug L.A."/>
            <person name="Thomas B.C."/>
            <person name="Sharon I."/>
            <person name="Castelle C.J."/>
            <person name="Singh A."/>
            <person name="Wilkins M.J."/>
            <person name="Williams K.H."/>
            <person name="Banfield J.F."/>
        </authorList>
    </citation>
    <scope>NUCLEOTIDE SEQUENCE [LARGE SCALE GENOMIC DNA]</scope>
</reference>
<gene>
    <name evidence="2" type="ORF">US96_C0051G0009</name>
</gene>
<dbReference type="Pfam" id="PF13529">
    <property type="entry name" value="Peptidase_C39_2"/>
    <property type="match status" value="1"/>
</dbReference>
<dbReference type="AlphaFoldDB" id="A0A0G0N9M6"/>
<name>A0A0G0N9M6_9BACT</name>
<organism evidence="2 3">
    <name type="scientific">Candidatus Woesebacteria bacterium GW2011_GWB1_38_5b</name>
    <dbReference type="NCBI Taxonomy" id="1618569"/>
    <lineage>
        <taxon>Bacteria</taxon>
        <taxon>Candidatus Woeseibacteriota</taxon>
    </lineage>
</organism>
<dbReference type="InterPro" id="IPR039564">
    <property type="entry name" value="Peptidase_C39-like"/>
</dbReference>
<evidence type="ECO:0000313" key="2">
    <source>
        <dbReference type="EMBL" id="KKQ73816.1"/>
    </source>
</evidence>
<comment type="caution">
    <text evidence="2">The sequence shown here is derived from an EMBL/GenBank/DDBJ whole genome shotgun (WGS) entry which is preliminary data.</text>
</comment>
<dbReference type="InterPro" id="IPR038765">
    <property type="entry name" value="Papain-like_cys_pep_sf"/>
</dbReference>
<evidence type="ECO:0000259" key="1">
    <source>
        <dbReference type="Pfam" id="PF13529"/>
    </source>
</evidence>
<dbReference type="Proteomes" id="UP000034181">
    <property type="component" value="Unassembled WGS sequence"/>
</dbReference>
<dbReference type="EMBL" id="LBUZ01000051">
    <property type="protein sequence ID" value="KKQ73816.1"/>
    <property type="molecule type" value="Genomic_DNA"/>
</dbReference>
<sequence>ANYSASGNYVQTSEPLESLITQGLFGNVGSLANDSFRKFNRQSLEGIVFKAGTEESVVHEKRIGKGYLVVTGSFLYTNFLLQTDTDNLRYYLNLFALGCGNALGPKAKVLDVPSFKQGLWQYDDSIPSWEGETYDDGDKQKLFCDINNNGASIAECGCALTSATMIMRYNEVDKLGSGTEITPKTVNDYFKNWSVWTGEYYKSYGFVNGDINWQAVSNLTSDSNVVFSNQPKLDQPKRENYSLDKIKQYIDNGTPVIQQVTGKFGLHWVLIKGYDPDTNRLIINDPVRPDKLGEYSYLDELYSPVAARSMITYVVTQSDFRSYQFVSPSSAHILVTDQNGKKTGYDLLTGSIVEEIPNSQYIFEGFYGDATSIEDIAPSETGMYFLTLQLPQDGKYQLQVIGNDNPDPVSIYSSDQQGNLVSDFFTPQNGTNYEVLYDQQTAGEVINISIDAQIDIVPFVKTNIVIPHKWFSIPVAILTTDSFDVTKVDKASLTFGKTGDEDSFISCSNKLLDVNRDKEKDLICFFSGDKAGLAIEDVQATLKGSYDAGVTFGATDSVRILKPWHLF</sequence>
<feature type="domain" description="Peptidase C39-like" evidence="1">
    <location>
        <begin position="154"/>
        <end position="286"/>
    </location>
</feature>